<evidence type="ECO:0000259" key="5">
    <source>
        <dbReference type="PROSITE" id="PS50043"/>
    </source>
</evidence>
<evidence type="ECO:0000313" key="8">
    <source>
        <dbReference type="Proteomes" id="UP001288620"/>
    </source>
</evidence>
<dbReference type="InterPro" id="IPR001789">
    <property type="entry name" value="Sig_transdc_resp-reg_receiver"/>
</dbReference>
<dbReference type="PANTHER" id="PTHR43214:SF17">
    <property type="entry name" value="TRANSCRIPTIONAL REGULATORY PROTEIN RCSB"/>
    <property type="match status" value="1"/>
</dbReference>
<accession>A0ABU5LBS1</accession>
<sequence length="231" mass="26173">MNTPSPLHLAVLDDHPLIGKAIEYRVAEEADFVWAGAFTQRQQLLTFIQHHPVDVLVLDYMLNEQDLDGVALVKQLLRHFPALCILVYSAVEKPAIVQLLIKAGVLGFVGKSHTSEVLLAGLRQVARRELFLTADMLLELDRLNEPEREMHDYLPARKNGSVDKVMLRGLSPREVEVLRCYLDGLSITQIASKYARSRKTISGHKQTALRKLGLRSDLELFKYSEHFSHLN</sequence>
<dbReference type="Pfam" id="PF00196">
    <property type="entry name" value="GerE"/>
    <property type="match status" value="1"/>
</dbReference>
<protein>
    <submittedName>
        <fullName evidence="7">Response regulator transcription factor</fullName>
    </submittedName>
</protein>
<feature type="domain" description="HTH luxR-type" evidence="5">
    <location>
        <begin position="163"/>
        <end position="228"/>
    </location>
</feature>
<dbReference type="SUPFAM" id="SSF52172">
    <property type="entry name" value="CheY-like"/>
    <property type="match status" value="1"/>
</dbReference>
<evidence type="ECO:0000259" key="6">
    <source>
        <dbReference type="PROSITE" id="PS50110"/>
    </source>
</evidence>
<comment type="caution">
    <text evidence="7">The sequence shown here is derived from an EMBL/GenBank/DDBJ whole genome shotgun (WGS) entry which is preliminary data.</text>
</comment>
<proteinExistence type="predicted"/>
<evidence type="ECO:0000256" key="3">
    <source>
        <dbReference type="ARBA" id="ARBA00023125"/>
    </source>
</evidence>
<dbReference type="PROSITE" id="PS50110">
    <property type="entry name" value="RESPONSE_REGULATORY"/>
    <property type="match status" value="1"/>
</dbReference>
<keyword evidence="2" id="KW-0902">Two-component regulatory system</keyword>
<dbReference type="InterPro" id="IPR000792">
    <property type="entry name" value="Tscrpt_reg_LuxR_C"/>
</dbReference>
<dbReference type="SUPFAM" id="SSF46894">
    <property type="entry name" value="C-terminal effector domain of the bipartite response regulators"/>
    <property type="match status" value="1"/>
</dbReference>
<evidence type="ECO:0000256" key="4">
    <source>
        <dbReference type="PROSITE-ProRule" id="PRU00169"/>
    </source>
</evidence>
<keyword evidence="3" id="KW-0238">DNA-binding</keyword>
<keyword evidence="1 4" id="KW-0597">Phosphoprotein</keyword>
<dbReference type="EMBL" id="JAOBTT010000001">
    <property type="protein sequence ID" value="MDZ7277398.1"/>
    <property type="molecule type" value="Genomic_DNA"/>
</dbReference>
<dbReference type="InterPro" id="IPR011006">
    <property type="entry name" value="CheY-like_superfamily"/>
</dbReference>
<dbReference type="CDD" id="cd17535">
    <property type="entry name" value="REC_NarL-like"/>
    <property type="match status" value="1"/>
</dbReference>
<feature type="modified residue" description="4-aspartylphosphate" evidence="4">
    <location>
        <position position="59"/>
    </location>
</feature>
<dbReference type="InterPro" id="IPR016032">
    <property type="entry name" value="Sig_transdc_resp-reg_C-effctor"/>
</dbReference>
<dbReference type="Proteomes" id="UP001288620">
    <property type="component" value="Unassembled WGS sequence"/>
</dbReference>
<name>A0ABU5LBS1_9GAMM</name>
<dbReference type="SMART" id="SM00448">
    <property type="entry name" value="REC"/>
    <property type="match status" value="1"/>
</dbReference>
<evidence type="ECO:0000313" key="7">
    <source>
        <dbReference type="EMBL" id="MDZ7277398.1"/>
    </source>
</evidence>
<evidence type="ECO:0000256" key="2">
    <source>
        <dbReference type="ARBA" id="ARBA00023012"/>
    </source>
</evidence>
<reference evidence="8" key="1">
    <citation type="submission" date="2023-07" db="EMBL/GenBank/DDBJ databases">
        <title>Structural and functional analysis of rice phyllospheric bacteria for their antimicrobial properties and defense elicitation against blast disease.</title>
        <authorList>
            <person name="Sahu K.P."/>
            <person name="Asharani P."/>
            <person name="Kumar M."/>
            <person name="Reddy B."/>
            <person name="Kumar A."/>
        </authorList>
    </citation>
    <scope>NUCLEOTIDE SEQUENCE [LARGE SCALE GENOMIC DNA]</scope>
    <source>
        <strain evidence="8">OsEp_Plm_30P10</strain>
    </source>
</reference>
<dbReference type="CDD" id="cd06170">
    <property type="entry name" value="LuxR_C_like"/>
    <property type="match status" value="1"/>
</dbReference>
<dbReference type="Gene3D" id="3.40.50.2300">
    <property type="match status" value="1"/>
</dbReference>
<dbReference type="PRINTS" id="PR00038">
    <property type="entry name" value="HTHLUXR"/>
</dbReference>
<dbReference type="InterPro" id="IPR058245">
    <property type="entry name" value="NreC/VraR/RcsB-like_REC"/>
</dbReference>
<dbReference type="InterPro" id="IPR039420">
    <property type="entry name" value="WalR-like"/>
</dbReference>
<dbReference type="SMART" id="SM00421">
    <property type="entry name" value="HTH_LUXR"/>
    <property type="match status" value="1"/>
</dbReference>
<feature type="domain" description="Response regulatory" evidence="6">
    <location>
        <begin position="8"/>
        <end position="126"/>
    </location>
</feature>
<dbReference type="RefSeq" id="WP_322541511.1">
    <property type="nucleotide sequence ID" value="NZ_JAOBTT010000001.1"/>
</dbReference>
<gene>
    <name evidence="7" type="ORF">N4G40_03755</name>
</gene>
<dbReference type="PROSITE" id="PS50043">
    <property type="entry name" value="HTH_LUXR_2"/>
    <property type="match status" value="1"/>
</dbReference>
<dbReference type="Pfam" id="PF00072">
    <property type="entry name" value="Response_reg"/>
    <property type="match status" value="1"/>
</dbReference>
<dbReference type="PANTHER" id="PTHR43214">
    <property type="entry name" value="TWO-COMPONENT RESPONSE REGULATOR"/>
    <property type="match status" value="1"/>
</dbReference>
<organism evidence="7 8">
    <name type="scientific">Pantoea eucrina</name>
    <dbReference type="NCBI Taxonomy" id="472693"/>
    <lineage>
        <taxon>Bacteria</taxon>
        <taxon>Pseudomonadati</taxon>
        <taxon>Pseudomonadota</taxon>
        <taxon>Gammaproteobacteria</taxon>
        <taxon>Enterobacterales</taxon>
        <taxon>Erwiniaceae</taxon>
        <taxon>Pantoea</taxon>
    </lineage>
</organism>
<evidence type="ECO:0000256" key="1">
    <source>
        <dbReference type="ARBA" id="ARBA00022553"/>
    </source>
</evidence>
<keyword evidence="8" id="KW-1185">Reference proteome</keyword>